<evidence type="ECO:0000313" key="2">
    <source>
        <dbReference type="EMBL" id="CEL93877.1"/>
    </source>
</evidence>
<dbReference type="AlphaFoldDB" id="A0A0G4EEQ5"/>
<dbReference type="OrthoDB" id="433860at2759"/>
<dbReference type="GO" id="GO:0035770">
    <property type="term" value="C:ribonucleoprotein granule"/>
    <property type="evidence" value="ECO:0007669"/>
    <property type="project" value="TreeGrafter"/>
</dbReference>
<dbReference type="GO" id="GO:0005759">
    <property type="term" value="C:mitochondrial matrix"/>
    <property type="evidence" value="ECO:0007669"/>
    <property type="project" value="TreeGrafter"/>
</dbReference>
<name>A0A0G4EEQ5_VITBC</name>
<organism evidence="2 3">
    <name type="scientific">Vitrella brassicaformis (strain CCMP3155)</name>
    <dbReference type="NCBI Taxonomy" id="1169540"/>
    <lineage>
        <taxon>Eukaryota</taxon>
        <taxon>Sar</taxon>
        <taxon>Alveolata</taxon>
        <taxon>Colpodellida</taxon>
        <taxon>Vitrellaceae</taxon>
        <taxon>Vitrella</taxon>
    </lineage>
</organism>
<dbReference type="Proteomes" id="UP000041254">
    <property type="component" value="Unassembled WGS sequence"/>
</dbReference>
<dbReference type="InParanoid" id="A0A0G4EEQ5"/>
<evidence type="ECO:0000313" key="3">
    <source>
        <dbReference type="Proteomes" id="UP000041254"/>
    </source>
</evidence>
<dbReference type="InterPro" id="IPR050870">
    <property type="entry name" value="FAST_kinase"/>
</dbReference>
<dbReference type="EMBL" id="CDMY01000198">
    <property type="protein sequence ID" value="CEL93877.1"/>
    <property type="molecule type" value="Genomic_DNA"/>
</dbReference>
<dbReference type="GO" id="GO:0003723">
    <property type="term" value="F:RNA binding"/>
    <property type="evidence" value="ECO:0007669"/>
    <property type="project" value="TreeGrafter"/>
</dbReference>
<dbReference type="GO" id="GO:0000963">
    <property type="term" value="P:mitochondrial RNA processing"/>
    <property type="evidence" value="ECO:0007669"/>
    <property type="project" value="TreeGrafter"/>
</dbReference>
<proteinExistence type="predicted"/>
<dbReference type="PANTHER" id="PTHR21228:SF40">
    <property type="entry name" value="LD45607P"/>
    <property type="match status" value="1"/>
</dbReference>
<dbReference type="GO" id="GO:0044528">
    <property type="term" value="P:regulation of mitochondrial mRNA stability"/>
    <property type="evidence" value="ECO:0007669"/>
    <property type="project" value="TreeGrafter"/>
</dbReference>
<keyword evidence="3" id="KW-1185">Reference proteome</keyword>
<sequence length="577" mass="64044">MISPSGRFSGFARSMPAAAAAATASHLPICPTPAPPPFARVRSFASHGFSLHGREREFRQRGVMANEVYRMVAKEPPDTDEWRRMAKRIAEDCEQLTEEDLAYVIECLSRPPSELLSDIGDLYRSLEATLISRMASFKSHQLKRIVASYALVGVRLPKLLDALADRAARTVEQISGGEYSSMAGAFARLNHQHFAFFDAIADRAIADASDDVTTPSSDSPRLSSIDITHLLYAHGHLNIRNMRLFKTLGEALQQQQQLAELTTVNAALALNACARVGHCDAGLFDGVADRLLGQDGTKPISAEDFEARHVVLMLNSFSRCNMRRPAVFKRLTGLLLDPPRVQTLSPQQLAIAVHALAKVDALHRPFMEAVGVRATECAEEFQQRELGNLLWGFAKLGYRDRLMTAALLAEVKKHAESLDDITTAQVLDAMRRFDWRGDYVLNNALRDRFLTSIETSDNHNLTQSAWCLTELDAFPQHDGTMGRVLKRLMALQDAMATNSHTYIRQLVRTFQLKYSQDFAKLPQPEKDYALSMVKTERLPWSARENRGMTSRLVDTHTAGRAAIGEQQSAAASGVPAE</sequence>
<dbReference type="OMA" id="GFAMTAW"/>
<protein>
    <recommendedName>
        <fullName evidence="1">RNA-editing substrate-binding complex 6 protein domain-containing protein</fullName>
    </recommendedName>
</protein>
<reference evidence="2 3" key="1">
    <citation type="submission" date="2014-11" db="EMBL/GenBank/DDBJ databases">
        <authorList>
            <person name="Zhu J."/>
            <person name="Qi W."/>
            <person name="Song R."/>
        </authorList>
    </citation>
    <scope>NUCLEOTIDE SEQUENCE [LARGE SCALE GENOMIC DNA]</scope>
</reference>
<accession>A0A0G4EEQ5</accession>
<dbReference type="InterPro" id="IPR058917">
    <property type="entry name" value="RESC6_dom"/>
</dbReference>
<dbReference type="VEuPathDB" id="CryptoDB:Vbra_11413"/>
<dbReference type="PANTHER" id="PTHR21228">
    <property type="entry name" value="FAST LEU-RICH DOMAIN-CONTAINING"/>
    <property type="match status" value="1"/>
</dbReference>
<dbReference type="Pfam" id="PF26188">
    <property type="entry name" value="RESC6"/>
    <property type="match status" value="1"/>
</dbReference>
<feature type="domain" description="RNA-editing substrate-binding complex 6 protein" evidence="1">
    <location>
        <begin position="226"/>
        <end position="436"/>
    </location>
</feature>
<evidence type="ECO:0000259" key="1">
    <source>
        <dbReference type="Pfam" id="PF26188"/>
    </source>
</evidence>
<gene>
    <name evidence="2" type="ORF">Vbra_11413</name>
</gene>